<accession>A0ABP0KY88</accession>
<dbReference type="InterPro" id="IPR038765">
    <property type="entry name" value="Papain-like_cys_pep_sf"/>
</dbReference>
<evidence type="ECO:0000313" key="1">
    <source>
        <dbReference type="EMBL" id="CAK9030954.1"/>
    </source>
</evidence>
<dbReference type="InterPro" id="IPR040409">
    <property type="entry name" value="PCS-like"/>
</dbReference>
<organism evidence="1 2">
    <name type="scientific">Durusdinium trenchii</name>
    <dbReference type="NCBI Taxonomy" id="1381693"/>
    <lineage>
        <taxon>Eukaryota</taxon>
        <taxon>Sar</taxon>
        <taxon>Alveolata</taxon>
        <taxon>Dinophyceae</taxon>
        <taxon>Suessiales</taxon>
        <taxon>Symbiodiniaceae</taxon>
        <taxon>Durusdinium</taxon>
    </lineage>
</organism>
<dbReference type="Gene3D" id="3.90.70.30">
    <property type="entry name" value="Phytochelatin synthase, N-terminal domain"/>
    <property type="match status" value="1"/>
</dbReference>
<dbReference type="SUPFAM" id="SSF54001">
    <property type="entry name" value="Cysteine proteinases"/>
    <property type="match status" value="1"/>
</dbReference>
<dbReference type="PROSITE" id="PS51443">
    <property type="entry name" value="PCS"/>
    <property type="match status" value="1"/>
</dbReference>
<dbReference type="PANTHER" id="PTHR33447">
    <property type="entry name" value="GLUTATHIONE GAMMA-GLUTAMYLCYSTEINYLTRANSFERASE"/>
    <property type="match status" value="1"/>
</dbReference>
<dbReference type="InterPro" id="IPR007719">
    <property type="entry name" value="PCS_N"/>
</dbReference>
<gene>
    <name evidence="1" type="ORF">CCMP2556_LOCUS18095</name>
</gene>
<name>A0ABP0KY88_9DINO</name>
<keyword evidence="2" id="KW-1185">Reference proteome</keyword>
<dbReference type="Proteomes" id="UP001642484">
    <property type="component" value="Unassembled WGS sequence"/>
</dbReference>
<proteinExistence type="predicted"/>
<reference evidence="1 2" key="1">
    <citation type="submission" date="2024-02" db="EMBL/GenBank/DDBJ databases">
        <authorList>
            <person name="Chen Y."/>
            <person name="Shah S."/>
            <person name="Dougan E. K."/>
            <person name="Thang M."/>
            <person name="Chan C."/>
        </authorList>
    </citation>
    <scope>NUCLEOTIDE SEQUENCE [LARGE SCALE GENOMIC DNA]</scope>
</reference>
<protein>
    <submittedName>
        <fullName evidence="1">Uncharacterized protein</fullName>
    </submittedName>
</protein>
<comment type="caution">
    <text evidence="1">The sequence shown here is derived from an EMBL/GenBank/DDBJ whole genome shotgun (WGS) entry which is preliminary data.</text>
</comment>
<sequence>MQLPGLGGIRGSRLRRLRRCSFTTVSAESKTSASHGMPLAVHLAHAVRAPQNAGELYFGAGQGVDLGAVKPGHAGQFYQRVLPPAQVPFASSDGRLRFKKALENGTMESFFFLAEQFRTQDEPTFCGLTTLAMVLNSLRIDPMRTWKGAWRWYNEQNLACCFGPERVRAEGLSFDMFSSLARCNGAEVNAKRADADAADAADAHANELNRSSFIADFRNAVRRVSASSQRECLVVCYTREVLGQSGAGHFSPIGGYHEETDSVLIMDVARFKYPPHWVPLTDLADAMLKMDPRTGKSRGFLHLHLPTRSANGAHGAFSGAPFRVPFVPPAAGRRLSEAFAAKLEAERFQSDIPSLAELPVPSVESGCLLKTLPSQSPHAHAHLVLIHRWLSAVAVVEPQVWGQLLQVSDLEAVQEVFARLSSYQPFKDLCEAYALARQQICTAEFPPLRFRPDDFDNFDLRTELTLWSCGELWVLLLLLLPEHMQQLLTVSDSPDLPSFAKGMARAIRGPWALPLEAQRDTLSHILPVPRAKRACGQTMLRHAKAC</sequence>
<dbReference type="EMBL" id="CAXAMN010010147">
    <property type="protein sequence ID" value="CAK9030954.1"/>
    <property type="molecule type" value="Genomic_DNA"/>
</dbReference>
<dbReference type="Pfam" id="PF05023">
    <property type="entry name" value="Phytochelatin"/>
    <property type="match status" value="1"/>
</dbReference>
<dbReference type="InterPro" id="IPR038156">
    <property type="entry name" value="PCS_N_sf"/>
</dbReference>
<evidence type="ECO:0000313" key="2">
    <source>
        <dbReference type="Proteomes" id="UP001642484"/>
    </source>
</evidence>